<evidence type="ECO:0000259" key="2">
    <source>
        <dbReference type="Pfam" id="PF10021"/>
    </source>
</evidence>
<dbReference type="SUPFAM" id="SSF52949">
    <property type="entry name" value="Macro domain-like"/>
    <property type="match status" value="1"/>
</dbReference>
<reference evidence="3" key="1">
    <citation type="journal article" date="2023" name="IMA Fungus">
        <title>Comparative genomic study of the Penicillium genus elucidates a diverse pangenome and 15 lateral gene transfer events.</title>
        <authorList>
            <person name="Petersen C."/>
            <person name="Sorensen T."/>
            <person name="Nielsen M.R."/>
            <person name="Sondergaard T.E."/>
            <person name="Sorensen J.L."/>
            <person name="Fitzpatrick D.A."/>
            <person name="Frisvad J.C."/>
            <person name="Nielsen K.L."/>
        </authorList>
    </citation>
    <scope>NUCLEOTIDE SEQUENCE</scope>
    <source>
        <strain evidence="3">IBT 17514</strain>
    </source>
</reference>
<protein>
    <recommendedName>
        <fullName evidence="2">Microbial-type PARG catalytic domain-containing protein</fullName>
    </recommendedName>
</protein>
<organism evidence="3 4">
    <name type="scientific">Penicillium malachiteum</name>
    <dbReference type="NCBI Taxonomy" id="1324776"/>
    <lineage>
        <taxon>Eukaryota</taxon>
        <taxon>Fungi</taxon>
        <taxon>Dikarya</taxon>
        <taxon>Ascomycota</taxon>
        <taxon>Pezizomycotina</taxon>
        <taxon>Eurotiomycetes</taxon>
        <taxon>Eurotiomycetidae</taxon>
        <taxon>Eurotiales</taxon>
        <taxon>Aspergillaceae</taxon>
        <taxon>Penicillium</taxon>
    </lineage>
</organism>
<evidence type="ECO:0000313" key="3">
    <source>
        <dbReference type="EMBL" id="KAJ5727397.1"/>
    </source>
</evidence>
<evidence type="ECO:0000256" key="1">
    <source>
        <dbReference type="SAM" id="MobiDB-lite"/>
    </source>
</evidence>
<evidence type="ECO:0000313" key="4">
    <source>
        <dbReference type="Proteomes" id="UP001215712"/>
    </source>
</evidence>
<keyword evidence="4" id="KW-1185">Reference proteome</keyword>
<feature type="domain" description="Microbial-type PARG catalytic" evidence="2">
    <location>
        <begin position="89"/>
        <end position="183"/>
    </location>
</feature>
<gene>
    <name evidence="3" type="ORF">N7493_005217</name>
</gene>
<dbReference type="InterPro" id="IPR043472">
    <property type="entry name" value="Macro_dom-like"/>
</dbReference>
<dbReference type="InterPro" id="IPR019261">
    <property type="entry name" value="PARG_cat_microbial"/>
</dbReference>
<sequence length="347" mass="39505">MSEEMKPPSQSIISTLRIFAERFHQSSSCHKYEDTEEERQREVLRETARETRTELKHLLNYLRTTSSAELSEKRSFKNIGRLNFKDCPCLPSPATIKVINGDTLNTAIDMLQDPEAKQSLEKSYPLIINFASHTKPGGGWLNGAMAQEESICYRSSLALSLDFDDYPLALEEAIYSPYVLVMRCDVESGHELLSPPFPPEELPVVSAITIAALYQPATRKIMHEPPRKKQCGNSSWFSSSSPPSPPPLYRGENERFERDKDRNLTKSKMKLVLRMAARRKHELLVLGALGCGVYANPPAEIAQCWLEVLEEHEFHGNWWREVCFAVHDPKNNGNFKVFHEILDGKQV</sequence>
<name>A0AAD6HMA1_9EURO</name>
<proteinExistence type="predicted"/>
<dbReference type="Pfam" id="PF10021">
    <property type="entry name" value="PARG_cat_microb"/>
    <property type="match status" value="1"/>
</dbReference>
<feature type="region of interest" description="Disordered" evidence="1">
    <location>
        <begin position="224"/>
        <end position="256"/>
    </location>
</feature>
<dbReference type="PANTHER" id="PTHR35596">
    <property type="entry name" value="DUF2263 DOMAIN-CONTAINING PROTEIN"/>
    <property type="match status" value="1"/>
</dbReference>
<dbReference type="Gene3D" id="3.40.220.10">
    <property type="entry name" value="Leucine Aminopeptidase, subunit E, domain 1"/>
    <property type="match status" value="1"/>
</dbReference>
<accession>A0AAD6HMA1</accession>
<dbReference type="AlphaFoldDB" id="A0AAD6HMA1"/>
<reference evidence="3" key="2">
    <citation type="submission" date="2023-01" db="EMBL/GenBank/DDBJ databases">
        <authorList>
            <person name="Petersen C."/>
        </authorList>
    </citation>
    <scope>NUCLEOTIDE SEQUENCE</scope>
    <source>
        <strain evidence="3">IBT 17514</strain>
    </source>
</reference>
<comment type="caution">
    <text evidence="3">The sequence shown here is derived from an EMBL/GenBank/DDBJ whole genome shotgun (WGS) entry which is preliminary data.</text>
</comment>
<dbReference type="EMBL" id="JAQJAN010000006">
    <property type="protein sequence ID" value="KAJ5727397.1"/>
    <property type="molecule type" value="Genomic_DNA"/>
</dbReference>
<dbReference type="PANTHER" id="PTHR35596:SF1">
    <property type="entry name" value="MICROBIAL-TYPE PARG CATALYTIC DOMAIN-CONTAINING PROTEIN"/>
    <property type="match status" value="1"/>
</dbReference>
<dbReference type="Proteomes" id="UP001215712">
    <property type="component" value="Unassembled WGS sequence"/>
</dbReference>